<dbReference type="HOGENOM" id="CLU_145906_3_0_6"/>
<accession>W8KIS1</accession>
<dbReference type="PATRIC" id="fig|1354791.3.peg.2706"/>
<feature type="signal peptide" evidence="2">
    <location>
        <begin position="1"/>
        <end position="24"/>
    </location>
</feature>
<dbReference type="OrthoDB" id="6900175at2"/>
<reference evidence="5" key="2">
    <citation type="submission" date="2014-02" db="EMBL/GenBank/DDBJ databases">
        <title>Draft Genome Sequence of extremely halophilic bacteria Halorhodospira halochloris.</title>
        <authorList>
            <person name="Singh K.S."/>
        </authorList>
    </citation>
    <scope>NUCLEOTIDE SEQUENCE [LARGE SCALE GENOMIC DNA]</scope>
    <source>
        <strain evidence="5">A</strain>
    </source>
</reference>
<proteinExistence type="predicted"/>
<keyword evidence="5" id="KW-1185">Reference proteome</keyword>
<feature type="compositionally biased region" description="Low complexity" evidence="1">
    <location>
        <begin position="25"/>
        <end position="56"/>
    </location>
</feature>
<dbReference type="Pfam" id="PF13767">
    <property type="entry name" value="DUF4168"/>
    <property type="match status" value="1"/>
</dbReference>
<protein>
    <recommendedName>
        <fullName evidence="3">DUF4168 domain-containing protein</fullName>
    </recommendedName>
</protein>
<dbReference type="AlphaFoldDB" id="W8KIS1"/>
<feature type="domain" description="DUF4168" evidence="3">
    <location>
        <begin position="64"/>
        <end position="134"/>
    </location>
</feature>
<dbReference type="Proteomes" id="UP000019442">
    <property type="component" value="Chromosome"/>
</dbReference>
<evidence type="ECO:0000313" key="4">
    <source>
        <dbReference type="EMBL" id="AHK79649.1"/>
    </source>
</evidence>
<dbReference type="EMBL" id="CP007268">
    <property type="protein sequence ID" value="AHK79649.1"/>
    <property type="molecule type" value="Genomic_DNA"/>
</dbReference>
<feature type="region of interest" description="Disordered" evidence="1">
    <location>
        <begin position="25"/>
        <end position="58"/>
    </location>
</feature>
<name>W8KIS1_9GAMM</name>
<feature type="chain" id="PRO_5004910555" description="DUF4168 domain-containing protein" evidence="2">
    <location>
        <begin position="25"/>
        <end position="147"/>
    </location>
</feature>
<sequence length="147" mass="15453">MTLRKTALTLAITSLFALGGTAAAQGFGDDAGGAPPDAQQGTPPDAGGAAAPGAAPEPTVELTDQVIDDFVDVFVEVQKIEEDFAQQLDAAEDQAAAQAIHQEAQEKMVEAVEANGMNVEEYNEVAMALQGDPERLEEVIERTQDRL</sequence>
<evidence type="ECO:0000259" key="3">
    <source>
        <dbReference type="Pfam" id="PF13767"/>
    </source>
</evidence>
<dbReference type="KEGG" id="hhc:M911_11295"/>
<keyword evidence="2" id="KW-0732">Signal</keyword>
<evidence type="ECO:0000313" key="5">
    <source>
        <dbReference type="Proteomes" id="UP000019442"/>
    </source>
</evidence>
<evidence type="ECO:0000256" key="2">
    <source>
        <dbReference type="SAM" id="SignalP"/>
    </source>
</evidence>
<reference evidence="4 5" key="1">
    <citation type="journal article" date="2014" name="J Genomics">
        <title>Draft Genome Sequence of the Extremely Halophilic Phototrophic Purple Sulfur Bacterium Halorhodospira halochloris.</title>
        <authorList>
            <person name="Singh K.S."/>
            <person name="Kirksey J."/>
            <person name="Hoff W.D."/>
            <person name="Deole R."/>
        </authorList>
    </citation>
    <scope>NUCLEOTIDE SEQUENCE [LARGE SCALE GENOMIC DNA]</scope>
    <source>
        <strain evidence="4 5">A</strain>
    </source>
</reference>
<organism evidence="4 5">
    <name type="scientific">Ectothiorhodospira haloalkaliphila</name>
    <dbReference type="NCBI Taxonomy" id="421628"/>
    <lineage>
        <taxon>Bacteria</taxon>
        <taxon>Pseudomonadati</taxon>
        <taxon>Pseudomonadota</taxon>
        <taxon>Gammaproteobacteria</taxon>
        <taxon>Chromatiales</taxon>
        <taxon>Ectothiorhodospiraceae</taxon>
        <taxon>Ectothiorhodospira</taxon>
    </lineage>
</organism>
<dbReference type="InterPro" id="IPR025433">
    <property type="entry name" value="DUF4168"/>
</dbReference>
<dbReference type="RefSeq" id="WP_025282125.1">
    <property type="nucleotide sequence ID" value="NZ_CP007268.1"/>
</dbReference>
<evidence type="ECO:0000256" key="1">
    <source>
        <dbReference type="SAM" id="MobiDB-lite"/>
    </source>
</evidence>
<gene>
    <name evidence="4" type="ORF">M911_11295</name>
</gene>